<evidence type="ECO:0000256" key="2">
    <source>
        <dbReference type="ARBA" id="ARBA00006024"/>
    </source>
</evidence>
<accession>A0A2N0A4C6</accession>
<dbReference type="GO" id="GO:0043682">
    <property type="term" value="F:P-type divalent copper transporter activity"/>
    <property type="evidence" value="ECO:0007669"/>
    <property type="project" value="TreeGrafter"/>
</dbReference>
<evidence type="ECO:0000256" key="15">
    <source>
        <dbReference type="RuleBase" id="RU362081"/>
    </source>
</evidence>
<dbReference type="Pfam" id="PF12156">
    <property type="entry name" value="ATPase-cat_bd"/>
    <property type="match status" value="1"/>
</dbReference>
<dbReference type="SUPFAM" id="SSF56784">
    <property type="entry name" value="HAD-like"/>
    <property type="match status" value="1"/>
</dbReference>
<feature type="transmembrane region" description="Helical" evidence="15">
    <location>
        <begin position="183"/>
        <end position="204"/>
    </location>
</feature>
<evidence type="ECO:0000256" key="6">
    <source>
        <dbReference type="ARBA" id="ARBA00022692"/>
    </source>
</evidence>
<keyword evidence="14 15" id="KW-0472">Membrane</keyword>
<dbReference type="InterPro" id="IPR008250">
    <property type="entry name" value="ATPase_P-typ_transduc_dom_A_sf"/>
</dbReference>
<feature type="transmembrane region" description="Helical" evidence="15">
    <location>
        <begin position="428"/>
        <end position="448"/>
    </location>
</feature>
<dbReference type="Pfam" id="PF00122">
    <property type="entry name" value="E1-E2_ATPase"/>
    <property type="match status" value="1"/>
</dbReference>
<dbReference type="PROSITE" id="PS50846">
    <property type="entry name" value="HMA_2"/>
    <property type="match status" value="1"/>
</dbReference>
<dbReference type="GO" id="GO:0005886">
    <property type="term" value="C:plasma membrane"/>
    <property type="evidence" value="ECO:0007669"/>
    <property type="project" value="UniProtKB-SubCell"/>
</dbReference>
<dbReference type="SUPFAM" id="SSF81653">
    <property type="entry name" value="Calcium ATPase, transduction domain A"/>
    <property type="match status" value="1"/>
</dbReference>
<dbReference type="Pfam" id="PF00702">
    <property type="entry name" value="Hydrolase"/>
    <property type="match status" value="1"/>
</dbReference>
<dbReference type="Gene3D" id="3.40.50.1000">
    <property type="entry name" value="HAD superfamily/HAD-like"/>
    <property type="match status" value="1"/>
</dbReference>
<keyword evidence="13" id="KW-0406">Ion transport</keyword>
<dbReference type="PRINTS" id="PR00119">
    <property type="entry name" value="CATATPASE"/>
</dbReference>
<dbReference type="OrthoDB" id="9760364at2"/>
<keyword evidence="6 15" id="KW-0812">Transmembrane</keyword>
<keyword evidence="11" id="KW-1278">Translocase</keyword>
<evidence type="ECO:0000256" key="3">
    <source>
        <dbReference type="ARBA" id="ARBA00022448"/>
    </source>
</evidence>
<protein>
    <submittedName>
        <fullName evidence="17">Heavy metal translocating P-type ATPase</fullName>
    </submittedName>
</protein>
<comment type="subcellular location">
    <subcellularLocation>
        <location evidence="1">Cell membrane</location>
        <topology evidence="1">Multi-pass membrane protein</topology>
    </subcellularLocation>
</comment>
<evidence type="ECO:0000256" key="12">
    <source>
        <dbReference type="ARBA" id="ARBA00022989"/>
    </source>
</evidence>
<keyword evidence="18" id="KW-1185">Reference proteome</keyword>
<evidence type="ECO:0000256" key="4">
    <source>
        <dbReference type="ARBA" id="ARBA00022475"/>
    </source>
</evidence>
<dbReference type="PANTHER" id="PTHR43520:SF5">
    <property type="entry name" value="CATION-TRANSPORTING P-TYPE ATPASE-RELATED"/>
    <property type="match status" value="1"/>
</dbReference>
<evidence type="ECO:0000256" key="10">
    <source>
        <dbReference type="ARBA" id="ARBA00022842"/>
    </source>
</evidence>
<dbReference type="Pfam" id="PF00403">
    <property type="entry name" value="HMA"/>
    <property type="match status" value="1"/>
</dbReference>
<dbReference type="InterPro" id="IPR001757">
    <property type="entry name" value="P_typ_ATPase"/>
</dbReference>
<organism evidence="17 18">
    <name type="scientific">Leptospira neocaledonica</name>
    <dbReference type="NCBI Taxonomy" id="2023192"/>
    <lineage>
        <taxon>Bacteria</taxon>
        <taxon>Pseudomonadati</taxon>
        <taxon>Spirochaetota</taxon>
        <taxon>Spirochaetia</taxon>
        <taxon>Leptospirales</taxon>
        <taxon>Leptospiraceae</taxon>
        <taxon>Leptospira</taxon>
    </lineage>
</organism>
<name>A0A2N0A4C6_9LEPT</name>
<dbReference type="PROSITE" id="PS00154">
    <property type="entry name" value="ATPASE_E1_E2"/>
    <property type="match status" value="1"/>
</dbReference>
<evidence type="ECO:0000256" key="14">
    <source>
        <dbReference type="ARBA" id="ARBA00023136"/>
    </source>
</evidence>
<feature type="domain" description="HMA" evidence="16">
    <location>
        <begin position="95"/>
        <end position="161"/>
    </location>
</feature>
<keyword evidence="3" id="KW-0813">Transport</keyword>
<dbReference type="SUPFAM" id="SSF81665">
    <property type="entry name" value="Calcium ATPase, transmembrane domain M"/>
    <property type="match status" value="1"/>
</dbReference>
<dbReference type="InterPro" id="IPR044492">
    <property type="entry name" value="P_typ_ATPase_HD_dom"/>
</dbReference>
<dbReference type="NCBIfam" id="TIGR01525">
    <property type="entry name" value="ATPase-IB_hvy"/>
    <property type="match status" value="1"/>
</dbReference>
<dbReference type="InterPro" id="IPR017969">
    <property type="entry name" value="Heavy-metal-associated_CS"/>
</dbReference>
<keyword evidence="8 15" id="KW-0547">Nucleotide-binding</keyword>
<dbReference type="Proteomes" id="UP000231843">
    <property type="component" value="Unassembled WGS sequence"/>
</dbReference>
<evidence type="ECO:0000256" key="1">
    <source>
        <dbReference type="ARBA" id="ARBA00004651"/>
    </source>
</evidence>
<evidence type="ECO:0000259" key="16">
    <source>
        <dbReference type="PROSITE" id="PS50846"/>
    </source>
</evidence>
<dbReference type="InterPro" id="IPR006121">
    <property type="entry name" value="HMA_dom"/>
</dbReference>
<dbReference type="InterPro" id="IPR036163">
    <property type="entry name" value="HMA_dom_sf"/>
</dbReference>
<dbReference type="Gene3D" id="3.40.1110.10">
    <property type="entry name" value="Calcium-transporting ATPase, cytoplasmic domain N"/>
    <property type="match status" value="1"/>
</dbReference>
<dbReference type="InterPro" id="IPR059000">
    <property type="entry name" value="ATPase_P-type_domA"/>
</dbReference>
<feature type="transmembrane region" description="Helical" evidence="15">
    <location>
        <begin position="248"/>
        <end position="270"/>
    </location>
</feature>
<feature type="transmembrane region" description="Helical" evidence="15">
    <location>
        <begin position="216"/>
        <end position="236"/>
    </location>
</feature>
<evidence type="ECO:0000256" key="11">
    <source>
        <dbReference type="ARBA" id="ARBA00022967"/>
    </source>
</evidence>
<feature type="transmembrane region" description="Helical" evidence="15">
    <location>
        <begin position="460"/>
        <end position="486"/>
    </location>
</feature>
<evidence type="ECO:0000313" key="18">
    <source>
        <dbReference type="Proteomes" id="UP000231843"/>
    </source>
</evidence>
<dbReference type="CDD" id="cd02079">
    <property type="entry name" value="P-type_ATPase_HM"/>
    <property type="match status" value="1"/>
</dbReference>
<keyword evidence="7 15" id="KW-0479">Metal-binding</keyword>
<dbReference type="GO" id="GO:0005507">
    <property type="term" value="F:copper ion binding"/>
    <property type="evidence" value="ECO:0007669"/>
    <property type="project" value="TreeGrafter"/>
</dbReference>
<dbReference type="Gene3D" id="3.30.70.100">
    <property type="match status" value="1"/>
</dbReference>
<comment type="similarity">
    <text evidence="2 15">Belongs to the cation transport ATPase (P-type) (TC 3.A.3) family. Type IB subfamily.</text>
</comment>
<evidence type="ECO:0000256" key="13">
    <source>
        <dbReference type="ARBA" id="ARBA00023065"/>
    </source>
</evidence>
<proteinExistence type="inferred from homology"/>
<dbReference type="InterPro" id="IPR023298">
    <property type="entry name" value="ATPase_P-typ_TM_dom_sf"/>
</dbReference>
<dbReference type="RefSeq" id="WP_100766960.1">
    <property type="nucleotide sequence ID" value="NZ_NPEA01000001.1"/>
</dbReference>
<keyword evidence="12 15" id="KW-1133">Transmembrane helix</keyword>
<dbReference type="Gene3D" id="1.20.1110.10">
    <property type="entry name" value="Calcium-transporting ATPase, transmembrane domain"/>
    <property type="match status" value="1"/>
</dbReference>
<dbReference type="PANTHER" id="PTHR43520">
    <property type="entry name" value="ATP7, ISOFORM B"/>
    <property type="match status" value="1"/>
</dbReference>
<comment type="caution">
    <text evidence="17">The sequence shown here is derived from an EMBL/GenBank/DDBJ whole genome shotgun (WGS) entry which is preliminary data.</text>
</comment>
<dbReference type="GO" id="GO:0005524">
    <property type="term" value="F:ATP binding"/>
    <property type="evidence" value="ECO:0007669"/>
    <property type="project" value="UniProtKB-UniRule"/>
</dbReference>
<evidence type="ECO:0000256" key="9">
    <source>
        <dbReference type="ARBA" id="ARBA00022840"/>
    </source>
</evidence>
<feature type="transmembrane region" description="Helical" evidence="15">
    <location>
        <begin position="769"/>
        <end position="788"/>
    </location>
</feature>
<dbReference type="InterPro" id="IPR023214">
    <property type="entry name" value="HAD_sf"/>
</dbReference>
<keyword evidence="10" id="KW-0460">Magnesium</keyword>
<feature type="transmembrane region" description="Helical" evidence="15">
    <location>
        <begin position="794"/>
        <end position="814"/>
    </location>
</feature>
<dbReference type="CDD" id="cd00371">
    <property type="entry name" value="HMA"/>
    <property type="match status" value="1"/>
</dbReference>
<dbReference type="InterPro" id="IPR027256">
    <property type="entry name" value="P-typ_ATPase_IB"/>
</dbReference>
<keyword evidence="9 15" id="KW-0067">ATP-binding</keyword>
<evidence type="ECO:0000256" key="8">
    <source>
        <dbReference type="ARBA" id="ARBA00022741"/>
    </source>
</evidence>
<dbReference type="SFLD" id="SFLDG00002">
    <property type="entry name" value="C1.7:_P-type_atpase_like"/>
    <property type="match status" value="1"/>
</dbReference>
<gene>
    <name evidence="17" type="ORF">CH365_02235</name>
</gene>
<dbReference type="AlphaFoldDB" id="A0A2N0A4C6"/>
<dbReference type="SUPFAM" id="SSF55008">
    <property type="entry name" value="HMA, heavy metal-associated domain"/>
    <property type="match status" value="1"/>
</dbReference>
<dbReference type="PROSITE" id="PS01047">
    <property type="entry name" value="HMA_1"/>
    <property type="match status" value="1"/>
</dbReference>
<dbReference type="EMBL" id="NPEA01000001">
    <property type="protein sequence ID" value="PJZ79061.1"/>
    <property type="molecule type" value="Genomic_DNA"/>
</dbReference>
<keyword evidence="5" id="KW-0597">Phosphoprotein</keyword>
<dbReference type="SFLD" id="SFLDS00003">
    <property type="entry name" value="Haloacid_Dehalogenase"/>
    <property type="match status" value="1"/>
</dbReference>
<dbReference type="InterPro" id="IPR036412">
    <property type="entry name" value="HAD-like_sf"/>
</dbReference>
<dbReference type="InterPro" id="IPR023299">
    <property type="entry name" value="ATPase_P-typ_cyto_dom_N"/>
</dbReference>
<dbReference type="PRINTS" id="PR00943">
    <property type="entry name" value="CUATPASE"/>
</dbReference>
<dbReference type="NCBIfam" id="TIGR01494">
    <property type="entry name" value="ATPase_P-type"/>
    <property type="match status" value="2"/>
</dbReference>
<dbReference type="SFLD" id="SFLDF00027">
    <property type="entry name" value="p-type_atpase"/>
    <property type="match status" value="1"/>
</dbReference>
<dbReference type="GO" id="GO:0055070">
    <property type="term" value="P:copper ion homeostasis"/>
    <property type="evidence" value="ECO:0007669"/>
    <property type="project" value="TreeGrafter"/>
</dbReference>
<reference evidence="17 18" key="1">
    <citation type="submission" date="2017-07" db="EMBL/GenBank/DDBJ databases">
        <title>Leptospira spp. isolated from tropical soils.</title>
        <authorList>
            <person name="Thibeaux R."/>
            <person name="Iraola G."/>
            <person name="Ferres I."/>
            <person name="Bierque E."/>
            <person name="Girault D."/>
            <person name="Soupe-Gilbert M.-E."/>
            <person name="Picardeau M."/>
            <person name="Goarant C."/>
        </authorList>
    </citation>
    <scope>NUCLEOTIDE SEQUENCE [LARGE SCALE GENOMIC DNA]</scope>
    <source>
        <strain evidence="17 18">ES4-C-A1</strain>
    </source>
</reference>
<evidence type="ECO:0000313" key="17">
    <source>
        <dbReference type="EMBL" id="PJZ79061.1"/>
    </source>
</evidence>
<dbReference type="InterPro" id="IPR021993">
    <property type="entry name" value="ATPase-cat-bd"/>
</dbReference>
<feature type="transmembrane region" description="Helical" evidence="15">
    <location>
        <begin position="276"/>
        <end position="294"/>
    </location>
</feature>
<evidence type="ECO:0000256" key="5">
    <source>
        <dbReference type="ARBA" id="ARBA00022553"/>
    </source>
</evidence>
<dbReference type="Gene3D" id="2.70.150.10">
    <property type="entry name" value="Calcium-transporting ATPase, cytoplasmic transduction domain A"/>
    <property type="match status" value="1"/>
</dbReference>
<dbReference type="InterPro" id="IPR018303">
    <property type="entry name" value="ATPase_P-typ_P_site"/>
</dbReference>
<keyword evidence="4 15" id="KW-1003">Cell membrane</keyword>
<dbReference type="GO" id="GO:0016887">
    <property type="term" value="F:ATP hydrolysis activity"/>
    <property type="evidence" value="ECO:0007669"/>
    <property type="project" value="InterPro"/>
</dbReference>
<sequence>MKVLENKTLCFHCNTEIEGVSIHRKEQGLEREYCCNGCAEISHLLLENGLDQFYQIRGTQSLEPIDTYAPQFSPEELDNESVYSEYLDKKNGSDSNVYITVTNLHCSACVWLIETVLTKTEGIREARINFGTGRLKIGFDLSKITLGKIIKTIESLGYKAKLYSPLKAESKVEKPFQELSTRMIVAGFCWGNIMLFSASLYAGYFEGMELNIKNLFHYISWIFATPVYFYSGYPFWKGAYESWKRKLLGMDTLLFAGVSLAYFYSIYVNISGKGEVYFDSVCTIYFFILLGKYFEAMIRYKAGTKIGELLSLLPEEYEVSKKGNWSKQSSSSIEKGDIIKLSLGSKAPVDGVLESETAFFDESVLTGESKPIRKTIGAEIKAGSVSLSTDIKFKAKGNTNESSLAQIGRILEDSLLTKPKIQRSTDKLAAVFIKVVLFVAIGTFIYWFKFHSTEDAILNTISVLIVACPCALGLSVPAALVISHLLQSKEGVLVKNPESVEILAKANRIFFDKTGTLTTGKMELSAEKYFVIDENLSKFREIAIRLESNSTHPIAKSIIETFASDAPKFSENISNDKFRGGPASISSGGWSSYKEIPGEGMEAIFRGKTYRIGKKNFAWENRPENDGWVHLSENGIPLVAWEFKDKARVEAKEAIKELKLFFSNMEILSGDISSKVETLSKELEIRNYKANLTPIQKKERILEAQSSGEVVLMVGDGINDSACIAQADLGISMGMGSDLSLDKSDIILVKNRLDSLPKSVLIAQKTRRVILQNICLSLIYNSIMIPLAAGGFMLPVICAGFMTLSSLTVVLNSISLKHRVFT</sequence>
<evidence type="ECO:0000256" key="7">
    <source>
        <dbReference type="ARBA" id="ARBA00022723"/>
    </source>
</evidence>